<protein>
    <submittedName>
        <fullName evidence="1">Uncharacterized protein</fullName>
    </submittedName>
</protein>
<name>A0A8H6VP35_9AGAR</name>
<dbReference type="EMBL" id="JACAZF010000018">
    <property type="protein sequence ID" value="KAF7288872.1"/>
    <property type="molecule type" value="Genomic_DNA"/>
</dbReference>
<evidence type="ECO:0000313" key="1">
    <source>
        <dbReference type="EMBL" id="KAF7288872.1"/>
    </source>
</evidence>
<proteinExistence type="predicted"/>
<organism evidence="1 2">
    <name type="scientific">Mycena indigotica</name>
    <dbReference type="NCBI Taxonomy" id="2126181"/>
    <lineage>
        <taxon>Eukaryota</taxon>
        <taxon>Fungi</taxon>
        <taxon>Dikarya</taxon>
        <taxon>Basidiomycota</taxon>
        <taxon>Agaricomycotina</taxon>
        <taxon>Agaricomycetes</taxon>
        <taxon>Agaricomycetidae</taxon>
        <taxon>Agaricales</taxon>
        <taxon>Marasmiineae</taxon>
        <taxon>Mycenaceae</taxon>
        <taxon>Mycena</taxon>
    </lineage>
</organism>
<evidence type="ECO:0000313" key="2">
    <source>
        <dbReference type="Proteomes" id="UP000636479"/>
    </source>
</evidence>
<comment type="caution">
    <text evidence="1">The sequence shown here is derived from an EMBL/GenBank/DDBJ whole genome shotgun (WGS) entry which is preliminary data.</text>
</comment>
<dbReference type="RefSeq" id="XP_037213024.1">
    <property type="nucleotide sequence ID" value="XM_037370432.1"/>
</dbReference>
<gene>
    <name evidence="1" type="ORF">MIND_01403000</name>
</gene>
<keyword evidence="2" id="KW-1185">Reference proteome</keyword>
<dbReference type="OrthoDB" id="2745718at2759"/>
<dbReference type="AlphaFoldDB" id="A0A8H6VP35"/>
<reference evidence="1" key="1">
    <citation type="submission" date="2020-05" db="EMBL/GenBank/DDBJ databases">
        <title>Mycena genomes resolve the evolution of fungal bioluminescence.</title>
        <authorList>
            <person name="Tsai I.J."/>
        </authorList>
    </citation>
    <scope>NUCLEOTIDE SEQUENCE</scope>
    <source>
        <strain evidence="1">171206Taipei</strain>
    </source>
</reference>
<sequence>MALDGAVLSSVLETLQSARTTLPALIAFALEQVASEGTNSFDDATIGTAESLLDTLFTAKHTRAATREWLGAQSTALFTEELEILTHRPTAKFNAAHATIKQLEEVDIEALAQGMEHHAPYLWATFDALLSPSEELVHYRARKRAEYRARQGRSTVEMEIDQEGVVEISEMTMQVVGDIVILALNSGGRLVLLDWRRGTCVLDWSFAHALSLHFLTPRLFLLVSAPDPPALDDSDWADHDDGAIHVYVLPDSLAPGVTPELVAKLHFPPRSTAQVCLGGASLFSGPYMARIPSDKPLYQDNDRRIVSLVAQYEPGGWMRITFHIRTVLQLVAQWRIDGKEKTVKWNEWGPREARMFTGNAVGLFWPRHVHGERIILPSDSTHALRILDFNMPRALPVDENNEDVLLAQSKHPYPGRLRGVLSVTDVEDEGQEDNDEDEEVLHDEMGWCQPRVSALVQPGLDAAEKPQTINAGVFMSAMHTRMPYRETRRALRPAKGRKKVETHGMLVMDEQWVVAADTTKNTTDVVFFKISLDDNSE</sequence>
<dbReference type="GeneID" id="59352948"/>
<dbReference type="Proteomes" id="UP000636479">
    <property type="component" value="Unassembled WGS sequence"/>
</dbReference>
<accession>A0A8H6VP35</accession>